<evidence type="ECO:0000259" key="10">
    <source>
        <dbReference type="SMART" id="SM00095"/>
    </source>
</evidence>
<keyword evidence="6" id="KW-0659">Purine metabolism</keyword>
<evidence type="ECO:0000256" key="1">
    <source>
        <dbReference type="ARBA" id="ARBA00001043"/>
    </source>
</evidence>
<evidence type="ECO:0000256" key="4">
    <source>
        <dbReference type="ARBA" id="ARBA00011881"/>
    </source>
</evidence>
<dbReference type="SMART" id="SM00095">
    <property type="entry name" value="TR_THY"/>
    <property type="match status" value="1"/>
</dbReference>
<reference evidence="12" key="1">
    <citation type="submission" date="2025-08" db="UniProtKB">
        <authorList>
            <consortium name="RefSeq"/>
        </authorList>
    </citation>
    <scope>IDENTIFICATION</scope>
    <source>
        <tissue evidence="12">Whole larvae</tissue>
    </source>
</reference>
<dbReference type="InterPro" id="IPR036817">
    <property type="entry name" value="Transthyretin/HIU_hydrolase_sf"/>
</dbReference>
<evidence type="ECO:0000256" key="7">
    <source>
        <dbReference type="ARBA" id="ARBA00022801"/>
    </source>
</evidence>
<keyword evidence="11" id="KW-1185">Reference proteome</keyword>
<dbReference type="RefSeq" id="XP_031767139.2">
    <property type="nucleotide sequence ID" value="XM_031911279.2"/>
</dbReference>
<proteinExistence type="inferred from homology"/>
<sequence>MYASQLLLITLLYVTHSCQTMIIRNNALMSKMMSHISSQKDSNQQEPQHDIQRPERVLSLMQNVLCRNFPLIPCKMIVEDNALRKLIEKSIQQIKYKKLSLEKTTSRPDHLLTLFPTVNSEDLSNFLQKRERGYYGTNQKDFQTHKKKQKKSVPPTVFWLHENPGKTNKKNKKQTKRAYEYTGRKKIRKFYPHKIKYKDKIEKNARSPGDYSDEKLSMSVEVPDMTLTKRHQHLSYKVEPVEPAVWRIDYTKHGEPSVNMLGYDTDQLKGKIMKTGPNVIFDGRPAARLFVDLFKKKDNSWAAWNSTMTNADGRIQFPFTKESMPEGTYKLHFKVGDYYKTTGQETLYPFVEIPFETKEDEHYHIALLLSPYGYTTYRGS</sequence>
<dbReference type="Pfam" id="PF00576">
    <property type="entry name" value="Transthyretin"/>
    <property type="match status" value="1"/>
</dbReference>
<feature type="compositionally biased region" description="Basic residues" evidence="8">
    <location>
        <begin position="167"/>
        <end position="176"/>
    </location>
</feature>
<feature type="region of interest" description="Disordered" evidence="8">
    <location>
        <begin position="158"/>
        <end position="177"/>
    </location>
</feature>
<keyword evidence="7" id="KW-0378">Hydrolase</keyword>
<dbReference type="InterPro" id="IPR023419">
    <property type="entry name" value="Transthyretin_CS"/>
</dbReference>
<dbReference type="Gene3D" id="2.60.40.180">
    <property type="entry name" value="Transthyretin/hydroxyisourate hydrolase domain"/>
    <property type="match status" value="1"/>
</dbReference>
<name>A0A6J3C811_GALME</name>
<keyword evidence="9" id="KW-0732">Signal</keyword>
<comment type="catalytic activity">
    <reaction evidence="1">
        <text>5-hydroxyisourate + H2O = 5-hydroxy-2-oxo-4-ureido-2,5-dihydro-1H-imidazole-5-carboxylate + H(+)</text>
        <dbReference type="Rhea" id="RHEA:23736"/>
        <dbReference type="ChEBI" id="CHEBI:15377"/>
        <dbReference type="ChEBI" id="CHEBI:15378"/>
        <dbReference type="ChEBI" id="CHEBI:18072"/>
        <dbReference type="ChEBI" id="CHEBI:58639"/>
        <dbReference type="EC" id="3.5.2.17"/>
    </reaction>
</comment>
<protein>
    <recommendedName>
        <fullName evidence="5">hydroxyisourate hydrolase</fullName>
        <ecNumber evidence="5">3.5.2.17</ecNumber>
    </recommendedName>
</protein>
<dbReference type="Proteomes" id="UP001652740">
    <property type="component" value="Unplaced"/>
</dbReference>
<evidence type="ECO:0000256" key="6">
    <source>
        <dbReference type="ARBA" id="ARBA00022631"/>
    </source>
</evidence>
<dbReference type="InParanoid" id="A0A6J3C811"/>
<evidence type="ECO:0000256" key="2">
    <source>
        <dbReference type="ARBA" id="ARBA00002704"/>
    </source>
</evidence>
<organism evidence="11 12">
    <name type="scientific">Galleria mellonella</name>
    <name type="common">Greater wax moth</name>
    <dbReference type="NCBI Taxonomy" id="7137"/>
    <lineage>
        <taxon>Eukaryota</taxon>
        <taxon>Metazoa</taxon>
        <taxon>Ecdysozoa</taxon>
        <taxon>Arthropoda</taxon>
        <taxon>Hexapoda</taxon>
        <taxon>Insecta</taxon>
        <taxon>Pterygota</taxon>
        <taxon>Neoptera</taxon>
        <taxon>Endopterygota</taxon>
        <taxon>Lepidoptera</taxon>
        <taxon>Glossata</taxon>
        <taxon>Ditrysia</taxon>
        <taxon>Pyraloidea</taxon>
        <taxon>Pyralidae</taxon>
        <taxon>Galleriinae</taxon>
        <taxon>Galleria</taxon>
    </lineage>
</organism>
<dbReference type="PANTHER" id="PTHR10395">
    <property type="entry name" value="URICASE AND TRANSTHYRETIN-RELATED"/>
    <property type="match status" value="1"/>
</dbReference>
<dbReference type="SUPFAM" id="SSF49472">
    <property type="entry name" value="Transthyretin (synonym: prealbumin)"/>
    <property type="match status" value="1"/>
</dbReference>
<feature type="domain" description="Transthyretin/hydroxyisourate hydrolase" evidence="10">
    <location>
        <begin position="267"/>
        <end position="379"/>
    </location>
</feature>
<evidence type="ECO:0000256" key="8">
    <source>
        <dbReference type="SAM" id="MobiDB-lite"/>
    </source>
</evidence>
<dbReference type="InterPro" id="IPR023416">
    <property type="entry name" value="Transthyretin/HIU_hydrolase_d"/>
</dbReference>
<evidence type="ECO:0000313" key="12">
    <source>
        <dbReference type="RefSeq" id="XP_031767139.2"/>
    </source>
</evidence>
<comment type="subunit">
    <text evidence="4">Homotetramer.</text>
</comment>
<evidence type="ECO:0000256" key="5">
    <source>
        <dbReference type="ARBA" id="ARBA00012609"/>
    </source>
</evidence>
<dbReference type="PRINTS" id="PR00189">
    <property type="entry name" value="TRNSTHYRETIN"/>
</dbReference>
<dbReference type="CDD" id="cd05822">
    <property type="entry name" value="TLP_HIUase"/>
    <property type="match status" value="1"/>
</dbReference>
<dbReference type="InterPro" id="IPR014306">
    <property type="entry name" value="Hydroxyisourate_hydrolase"/>
</dbReference>
<comment type="similarity">
    <text evidence="3">Belongs to the transthyretin family. 5-hydroxyisourate hydrolase subfamily.</text>
</comment>
<feature type="signal peptide" evidence="9">
    <location>
        <begin position="1"/>
        <end position="20"/>
    </location>
</feature>
<evidence type="ECO:0000256" key="3">
    <source>
        <dbReference type="ARBA" id="ARBA00009850"/>
    </source>
</evidence>
<evidence type="ECO:0000313" key="11">
    <source>
        <dbReference type="Proteomes" id="UP001652740"/>
    </source>
</evidence>
<dbReference type="PANTHER" id="PTHR10395:SF7">
    <property type="entry name" value="5-HYDROXYISOURATE HYDROLASE"/>
    <property type="match status" value="1"/>
</dbReference>
<dbReference type="NCBIfam" id="TIGR02962">
    <property type="entry name" value="hdxy_isourate"/>
    <property type="match status" value="1"/>
</dbReference>
<evidence type="ECO:0000256" key="9">
    <source>
        <dbReference type="SAM" id="SignalP"/>
    </source>
</evidence>
<comment type="function">
    <text evidence="2">Catalyzes the hydrolysis of 5-hydroxyisourate (HIU) to 2-oxo-4-hydroxy-4-carboxy-5-ureidoimidazoline (OHCU).</text>
</comment>
<dbReference type="KEGG" id="gmw:113509360"/>
<feature type="chain" id="PRO_5045474696" description="hydroxyisourate hydrolase" evidence="9">
    <location>
        <begin position="21"/>
        <end position="380"/>
    </location>
</feature>
<dbReference type="EC" id="3.5.2.17" evidence="5"/>
<dbReference type="GeneID" id="113509360"/>
<accession>A0A6J3C811</accession>
<dbReference type="InterPro" id="IPR000895">
    <property type="entry name" value="Transthyretin/HIU_hydrolase"/>
</dbReference>
<dbReference type="PROSITE" id="PS00769">
    <property type="entry name" value="TRANSTHYRETIN_2"/>
    <property type="match status" value="1"/>
</dbReference>
<gene>
    <name evidence="12" type="primary">LOC113509360</name>
</gene>
<dbReference type="AlphaFoldDB" id="A0A6J3C811"/>